<reference evidence="2" key="1">
    <citation type="journal article" date="2013" name="Nature">
        <title>Draft genome of the wheat A-genome progenitor Triticum urartu.</title>
        <authorList>
            <person name="Ling H.Q."/>
            <person name="Zhao S."/>
            <person name="Liu D."/>
            <person name="Wang J."/>
            <person name="Sun H."/>
            <person name="Zhang C."/>
            <person name="Fan H."/>
            <person name="Li D."/>
            <person name="Dong L."/>
            <person name="Tao Y."/>
            <person name="Gao C."/>
            <person name="Wu H."/>
            <person name="Li Y."/>
            <person name="Cui Y."/>
            <person name="Guo X."/>
            <person name="Zheng S."/>
            <person name="Wang B."/>
            <person name="Yu K."/>
            <person name="Liang Q."/>
            <person name="Yang W."/>
            <person name="Lou X."/>
            <person name="Chen J."/>
            <person name="Feng M."/>
            <person name="Jian J."/>
            <person name="Zhang X."/>
            <person name="Luo G."/>
            <person name="Jiang Y."/>
            <person name="Liu J."/>
            <person name="Wang Z."/>
            <person name="Sha Y."/>
            <person name="Zhang B."/>
            <person name="Wu H."/>
            <person name="Tang D."/>
            <person name="Shen Q."/>
            <person name="Xue P."/>
            <person name="Zou S."/>
            <person name="Wang X."/>
            <person name="Liu X."/>
            <person name="Wang F."/>
            <person name="Yang Y."/>
            <person name="An X."/>
            <person name="Dong Z."/>
            <person name="Zhang K."/>
            <person name="Zhang X."/>
            <person name="Luo M.C."/>
            <person name="Dvorak J."/>
            <person name="Tong Y."/>
            <person name="Wang J."/>
            <person name="Yang H."/>
            <person name="Li Z."/>
            <person name="Wang D."/>
            <person name="Zhang A."/>
            <person name="Wang J."/>
        </authorList>
    </citation>
    <scope>NUCLEOTIDE SEQUENCE</scope>
    <source>
        <strain evidence="2">cv. G1812</strain>
    </source>
</reference>
<sequence length="76" mass="8676">SPIRIRIRRNDSRGIRSNVQTIGQHEANVAQDALHRRPMSVTRCLKILTYSVNSKGYIWTCDRQVLQPTNMLGNVA</sequence>
<reference evidence="1" key="3">
    <citation type="submission" date="2022-06" db="UniProtKB">
        <authorList>
            <consortium name="EnsemblPlants"/>
        </authorList>
    </citation>
    <scope>IDENTIFICATION</scope>
</reference>
<reference evidence="1" key="2">
    <citation type="submission" date="2018-03" db="EMBL/GenBank/DDBJ databases">
        <title>The Triticum urartu genome reveals the dynamic nature of wheat genome evolution.</title>
        <authorList>
            <person name="Ling H."/>
            <person name="Ma B."/>
            <person name="Shi X."/>
            <person name="Liu H."/>
            <person name="Dong L."/>
            <person name="Sun H."/>
            <person name="Cao Y."/>
            <person name="Gao Q."/>
            <person name="Zheng S."/>
            <person name="Li Y."/>
            <person name="Yu Y."/>
            <person name="Du H."/>
            <person name="Qi M."/>
            <person name="Li Y."/>
            <person name="Yu H."/>
            <person name="Cui Y."/>
            <person name="Wang N."/>
            <person name="Chen C."/>
            <person name="Wu H."/>
            <person name="Zhao Y."/>
            <person name="Zhang J."/>
            <person name="Li Y."/>
            <person name="Zhou W."/>
            <person name="Zhang B."/>
            <person name="Hu W."/>
            <person name="Eijk M."/>
            <person name="Tang J."/>
            <person name="Witsenboer H."/>
            <person name="Zhao S."/>
            <person name="Li Z."/>
            <person name="Zhang A."/>
            <person name="Wang D."/>
            <person name="Liang C."/>
        </authorList>
    </citation>
    <scope>NUCLEOTIDE SEQUENCE [LARGE SCALE GENOMIC DNA]</scope>
    <source>
        <strain evidence="1">cv. G1812</strain>
    </source>
</reference>
<accession>A0A8R7P7Z7</accession>
<dbReference type="Proteomes" id="UP000015106">
    <property type="component" value="Chromosome 1"/>
</dbReference>
<name>A0A8R7P7Z7_TRIUA</name>
<evidence type="ECO:0000313" key="2">
    <source>
        <dbReference type="Proteomes" id="UP000015106"/>
    </source>
</evidence>
<protein>
    <submittedName>
        <fullName evidence="1">Uncharacterized protein</fullName>
    </submittedName>
</protein>
<organism evidence="1 2">
    <name type="scientific">Triticum urartu</name>
    <name type="common">Red wild einkorn</name>
    <name type="synonym">Crithodium urartu</name>
    <dbReference type="NCBI Taxonomy" id="4572"/>
    <lineage>
        <taxon>Eukaryota</taxon>
        <taxon>Viridiplantae</taxon>
        <taxon>Streptophyta</taxon>
        <taxon>Embryophyta</taxon>
        <taxon>Tracheophyta</taxon>
        <taxon>Spermatophyta</taxon>
        <taxon>Magnoliopsida</taxon>
        <taxon>Liliopsida</taxon>
        <taxon>Poales</taxon>
        <taxon>Poaceae</taxon>
        <taxon>BOP clade</taxon>
        <taxon>Pooideae</taxon>
        <taxon>Triticodae</taxon>
        <taxon>Triticeae</taxon>
        <taxon>Triticinae</taxon>
        <taxon>Triticum</taxon>
    </lineage>
</organism>
<keyword evidence="2" id="KW-1185">Reference proteome</keyword>
<evidence type="ECO:0000313" key="1">
    <source>
        <dbReference type="EnsemblPlants" id="TuG1812G0100004432.01.T01.cds244307"/>
    </source>
</evidence>
<proteinExistence type="predicted"/>
<dbReference type="Gramene" id="TuG1812G0100004432.01.T01">
    <property type="protein sequence ID" value="TuG1812G0100004432.01.T01.cds244307"/>
    <property type="gene ID" value="TuG1812G0100004432.01"/>
</dbReference>
<dbReference type="AlphaFoldDB" id="A0A8R7P7Z7"/>
<dbReference type="EnsemblPlants" id="TuG1812G0100004432.01.T01">
    <property type="protein sequence ID" value="TuG1812G0100004432.01.T01.cds244307"/>
    <property type="gene ID" value="TuG1812G0100004432.01"/>
</dbReference>